<evidence type="ECO:0000313" key="12">
    <source>
        <dbReference type="Proteomes" id="UP000502756"/>
    </source>
</evidence>
<evidence type="ECO:0000256" key="2">
    <source>
        <dbReference type="ARBA" id="ARBA00022670"/>
    </source>
</evidence>
<comment type="similarity">
    <text evidence="1">Belongs to the peptidase M43B family.</text>
</comment>
<dbReference type="EMBL" id="CP053435">
    <property type="protein sequence ID" value="QJW88712.1"/>
    <property type="molecule type" value="Genomic_DNA"/>
</dbReference>
<organism evidence="11 12">
    <name type="scientific">Spirosoma taeanense</name>
    <dbReference type="NCBI Taxonomy" id="2735870"/>
    <lineage>
        <taxon>Bacteria</taxon>
        <taxon>Pseudomonadati</taxon>
        <taxon>Bacteroidota</taxon>
        <taxon>Cytophagia</taxon>
        <taxon>Cytophagales</taxon>
        <taxon>Cytophagaceae</taxon>
        <taxon>Spirosoma</taxon>
    </lineage>
</organism>
<evidence type="ECO:0000256" key="5">
    <source>
        <dbReference type="ARBA" id="ARBA00022801"/>
    </source>
</evidence>
<sequence>MRKFILPASFLGMLYVASACLESSVQEPANSAAYSSARGARTGAMHRTCASHAIYVAKLQRDPALRERILRMEARVQADTDEENQSVGAKSNPYQGTITIPVIVNVLYSNPSENVSDAQIASQIAVLNQDFNRRNPDVTLTPSLFKGRVGDMQMNFVLAGVNRKASNQAVWQADDSMKFSALGGIDVTQPDKYLNMWVCRIEDSGYELLGYAQFPGFPPETDGVVINPRSFGTIGQLYPEYNKGRTATHEIGHWLSLQHIWGDGPCGVDDYVRDTPDSDSPNFGCPAYPTKACGGTLMTMNFMDYSDDPCMYMFSRGQVTRSRWMFSSPYGPRQSFVASM</sequence>
<dbReference type="GO" id="GO:0046872">
    <property type="term" value="F:metal ion binding"/>
    <property type="evidence" value="ECO:0007669"/>
    <property type="project" value="UniProtKB-KW"/>
</dbReference>
<evidence type="ECO:0000259" key="10">
    <source>
        <dbReference type="Pfam" id="PF05572"/>
    </source>
</evidence>
<dbReference type="RefSeq" id="WP_171738550.1">
    <property type="nucleotide sequence ID" value="NZ_CP053435.1"/>
</dbReference>
<accession>A0A6M5Y7L9</accession>
<dbReference type="KEGG" id="stae:HNV11_04625"/>
<keyword evidence="7 11" id="KW-0482">Metalloprotease</keyword>
<dbReference type="Pfam" id="PF05572">
    <property type="entry name" value="Peptidase_M43"/>
    <property type="match status" value="1"/>
</dbReference>
<dbReference type="PROSITE" id="PS51257">
    <property type="entry name" value="PROKAR_LIPOPROTEIN"/>
    <property type="match status" value="1"/>
</dbReference>
<proteinExistence type="inferred from homology"/>
<dbReference type="PANTHER" id="PTHR47466">
    <property type="match status" value="1"/>
</dbReference>
<keyword evidence="6" id="KW-0862">Zinc</keyword>
<evidence type="ECO:0000256" key="9">
    <source>
        <dbReference type="SAM" id="SignalP"/>
    </source>
</evidence>
<name>A0A6M5Y7L9_9BACT</name>
<dbReference type="Proteomes" id="UP000502756">
    <property type="component" value="Chromosome"/>
</dbReference>
<evidence type="ECO:0000256" key="6">
    <source>
        <dbReference type="ARBA" id="ARBA00022833"/>
    </source>
</evidence>
<feature type="domain" description="Peptidase M43 pregnancy-associated plasma-A" evidence="10">
    <location>
        <begin position="189"/>
        <end position="323"/>
    </location>
</feature>
<keyword evidence="12" id="KW-1185">Reference proteome</keyword>
<dbReference type="GO" id="GO:0008237">
    <property type="term" value="F:metallopeptidase activity"/>
    <property type="evidence" value="ECO:0007669"/>
    <property type="project" value="UniProtKB-KW"/>
</dbReference>
<keyword evidence="3" id="KW-0479">Metal-binding</keyword>
<feature type="signal peptide" evidence="9">
    <location>
        <begin position="1"/>
        <end position="19"/>
    </location>
</feature>
<keyword evidence="4 9" id="KW-0732">Signal</keyword>
<evidence type="ECO:0000256" key="7">
    <source>
        <dbReference type="ARBA" id="ARBA00023049"/>
    </source>
</evidence>
<reference evidence="11 12" key="1">
    <citation type="submission" date="2020-05" db="EMBL/GenBank/DDBJ databases">
        <title>Genome sequencing of Spirosoma sp. TS118.</title>
        <authorList>
            <person name="Lee J.-H."/>
            <person name="Jeong S."/>
            <person name="Zhao L."/>
            <person name="Jung J.-H."/>
            <person name="Kim M.-K."/>
            <person name="Lim S."/>
        </authorList>
    </citation>
    <scope>NUCLEOTIDE SEQUENCE [LARGE SCALE GENOMIC DNA]</scope>
    <source>
        <strain evidence="11 12">TS118</strain>
    </source>
</reference>
<dbReference type="CDD" id="cd04275">
    <property type="entry name" value="ZnMc_pappalysin_like"/>
    <property type="match status" value="1"/>
</dbReference>
<dbReference type="SUPFAM" id="SSF55486">
    <property type="entry name" value="Metalloproteases ('zincins'), catalytic domain"/>
    <property type="match status" value="1"/>
</dbReference>
<keyword evidence="8" id="KW-1015">Disulfide bond</keyword>
<gene>
    <name evidence="11" type="ORF">HNV11_04625</name>
</gene>
<dbReference type="GO" id="GO:0006508">
    <property type="term" value="P:proteolysis"/>
    <property type="evidence" value="ECO:0007669"/>
    <property type="project" value="UniProtKB-KW"/>
</dbReference>
<feature type="chain" id="PRO_5027085797" evidence="9">
    <location>
        <begin position="20"/>
        <end position="340"/>
    </location>
</feature>
<protein>
    <submittedName>
        <fullName evidence="11">Zinc metalloprotease</fullName>
    </submittedName>
</protein>
<dbReference type="InterPro" id="IPR024079">
    <property type="entry name" value="MetalloPept_cat_dom_sf"/>
</dbReference>
<evidence type="ECO:0000256" key="4">
    <source>
        <dbReference type="ARBA" id="ARBA00022729"/>
    </source>
</evidence>
<evidence type="ECO:0000256" key="8">
    <source>
        <dbReference type="ARBA" id="ARBA00023157"/>
    </source>
</evidence>
<dbReference type="Gene3D" id="3.40.390.10">
    <property type="entry name" value="Collagenase (Catalytic Domain)"/>
    <property type="match status" value="1"/>
</dbReference>
<dbReference type="InterPro" id="IPR008754">
    <property type="entry name" value="Peptidase_M43"/>
</dbReference>
<keyword evidence="5" id="KW-0378">Hydrolase</keyword>
<keyword evidence="2 11" id="KW-0645">Protease</keyword>
<evidence type="ECO:0000256" key="3">
    <source>
        <dbReference type="ARBA" id="ARBA00022723"/>
    </source>
</evidence>
<evidence type="ECO:0000313" key="11">
    <source>
        <dbReference type="EMBL" id="QJW88712.1"/>
    </source>
</evidence>
<dbReference type="AlphaFoldDB" id="A0A6M5Y7L9"/>
<evidence type="ECO:0000256" key="1">
    <source>
        <dbReference type="ARBA" id="ARBA00008721"/>
    </source>
</evidence>
<dbReference type="PANTHER" id="PTHR47466:SF1">
    <property type="entry name" value="METALLOPROTEASE MEP1 (AFU_ORTHOLOGUE AFUA_1G07730)-RELATED"/>
    <property type="match status" value="1"/>
</dbReference>